<evidence type="ECO:0000256" key="3">
    <source>
        <dbReference type="ARBA" id="ARBA00022603"/>
    </source>
</evidence>
<evidence type="ECO:0000256" key="8">
    <source>
        <dbReference type="PROSITE-ProRule" id="PRU01026"/>
    </source>
</evidence>
<dbReference type="NCBIfam" id="TIGR00755">
    <property type="entry name" value="ksgA"/>
    <property type="match status" value="1"/>
</dbReference>
<comment type="caution">
    <text evidence="10">The sequence shown here is derived from an EMBL/GenBank/DDBJ whole genome shotgun (WGS) entry which is preliminary data.</text>
</comment>
<name>A0A011NUF0_9PROT</name>
<feature type="binding site" evidence="7 8">
    <location>
        <position position="24"/>
    </location>
    <ligand>
        <name>S-adenosyl-L-methionine</name>
        <dbReference type="ChEBI" id="CHEBI:59789"/>
    </ligand>
</feature>
<feature type="domain" description="Ribosomal RNA adenine methylase transferase N-terminal" evidence="9">
    <location>
        <begin position="29"/>
        <end position="201"/>
    </location>
</feature>
<dbReference type="Pfam" id="PF00398">
    <property type="entry name" value="RrnaAD"/>
    <property type="match status" value="1"/>
</dbReference>
<comment type="function">
    <text evidence="7">Specifically dimethylates two adjacent adenosines (A1518 and A1519) in the loop of a conserved hairpin near the 3'-end of 16S rRNA in the 30S particle. May play a critical role in biogenesis of 30S subunits.</text>
</comment>
<dbReference type="InterPro" id="IPR020596">
    <property type="entry name" value="rRNA_Ade_Mease_Trfase_CS"/>
</dbReference>
<dbReference type="InterPro" id="IPR020598">
    <property type="entry name" value="rRNA_Ade_methylase_Trfase_N"/>
</dbReference>
<dbReference type="STRING" id="1454001.AW08_01428"/>
<protein>
    <recommendedName>
        <fullName evidence="7">Ribosomal RNA small subunit methyltransferase A</fullName>
        <ecNumber evidence="7">2.1.1.182</ecNumber>
    </recommendedName>
    <alternativeName>
        <fullName evidence="7">16S rRNA (adenine(1518)-N(6)/adenine(1519)-N(6))-dimethyltransferase</fullName>
    </alternativeName>
    <alternativeName>
        <fullName evidence="7">16S rRNA dimethyladenosine transferase</fullName>
    </alternativeName>
    <alternativeName>
        <fullName evidence="7">16S rRNA dimethylase</fullName>
    </alternativeName>
    <alternativeName>
        <fullName evidence="7">S-adenosylmethionine-6-N', N'-adenosyl(rRNA) dimethyltransferase</fullName>
    </alternativeName>
</protein>
<feature type="binding site" evidence="7 8">
    <location>
        <position position="94"/>
    </location>
    <ligand>
        <name>S-adenosyl-L-methionine</name>
        <dbReference type="ChEBI" id="CHEBI:59789"/>
    </ligand>
</feature>
<dbReference type="Gene3D" id="3.40.50.150">
    <property type="entry name" value="Vaccinia Virus protein VP39"/>
    <property type="match status" value="1"/>
</dbReference>
<dbReference type="PROSITE" id="PS01131">
    <property type="entry name" value="RRNA_A_DIMETH"/>
    <property type="match status" value="1"/>
</dbReference>
<dbReference type="FunFam" id="1.10.8.100:FF:000001">
    <property type="entry name" value="Ribosomal RNA small subunit methyltransferase A"/>
    <property type="match status" value="1"/>
</dbReference>
<evidence type="ECO:0000313" key="11">
    <source>
        <dbReference type="Proteomes" id="UP000020218"/>
    </source>
</evidence>
<dbReference type="PANTHER" id="PTHR11727">
    <property type="entry name" value="DIMETHYLADENOSINE TRANSFERASE"/>
    <property type="match status" value="1"/>
</dbReference>
<evidence type="ECO:0000256" key="1">
    <source>
        <dbReference type="ARBA" id="ARBA00022490"/>
    </source>
</evidence>
<feature type="binding site" evidence="7 8">
    <location>
        <position position="22"/>
    </location>
    <ligand>
        <name>S-adenosyl-L-methionine</name>
        <dbReference type="ChEBI" id="CHEBI:59789"/>
    </ligand>
</feature>
<dbReference type="InterPro" id="IPR011530">
    <property type="entry name" value="rRNA_adenine_dimethylase"/>
</dbReference>
<reference evidence="10" key="1">
    <citation type="submission" date="2014-02" db="EMBL/GenBank/DDBJ databases">
        <title>Expanding our view of genomic diversity in Candidatus Accumulibacter clades.</title>
        <authorList>
            <person name="Skennerton C.T."/>
            <person name="Barr J.J."/>
            <person name="Slater F.R."/>
            <person name="Bond P.L."/>
            <person name="Tyson G.W."/>
        </authorList>
    </citation>
    <scope>NUCLEOTIDE SEQUENCE [LARGE SCALE GENOMIC DNA]</scope>
</reference>
<dbReference type="PATRIC" id="fig|1454001.3.peg.1480"/>
<organism evidence="10 11">
    <name type="scientific">Candidatus Accumulibacter adjunctus</name>
    <dbReference type="NCBI Taxonomy" id="1454001"/>
    <lineage>
        <taxon>Bacteria</taxon>
        <taxon>Pseudomonadati</taxon>
        <taxon>Pseudomonadota</taxon>
        <taxon>Betaproteobacteria</taxon>
        <taxon>Candidatus Accumulibacter</taxon>
    </lineage>
</organism>
<dbReference type="SMART" id="SM00650">
    <property type="entry name" value="rADc"/>
    <property type="match status" value="1"/>
</dbReference>
<keyword evidence="3 7" id="KW-0489">Methyltransferase</keyword>
<evidence type="ECO:0000259" key="9">
    <source>
        <dbReference type="SMART" id="SM00650"/>
    </source>
</evidence>
<keyword evidence="11" id="KW-1185">Reference proteome</keyword>
<keyword evidence="4 7" id="KW-0808">Transferase</keyword>
<evidence type="ECO:0000256" key="7">
    <source>
        <dbReference type="HAMAP-Rule" id="MF_00607"/>
    </source>
</evidence>
<dbReference type="SUPFAM" id="SSF53335">
    <property type="entry name" value="S-adenosyl-L-methionine-dependent methyltransferases"/>
    <property type="match status" value="1"/>
</dbReference>
<evidence type="ECO:0000256" key="5">
    <source>
        <dbReference type="ARBA" id="ARBA00022691"/>
    </source>
</evidence>
<dbReference type="Proteomes" id="UP000020218">
    <property type="component" value="Unassembled WGS sequence"/>
</dbReference>
<dbReference type="InterPro" id="IPR001737">
    <property type="entry name" value="KsgA/Erm"/>
</dbReference>
<evidence type="ECO:0000313" key="10">
    <source>
        <dbReference type="EMBL" id="EXI68210.1"/>
    </source>
</evidence>
<dbReference type="GO" id="GO:0003723">
    <property type="term" value="F:RNA binding"/>
    <property type="evidence" value="ECO:0007669"/>
    <property type="project" value="UniProtKB-UniRule"/>
</dbReference>
<dbReference type="EC" id="2.1.1.182" evidence="7"/>
<keyword evidence="5 7" id="KW-0949">S-adenosyl-L-methionine</keyword>
<feature type="binding site" evidence="7 8">
    <location>
        <position position="70"/>
    </location>
    <ligand>
        <name>S-adenosyl-L-methionine</name>
        <dbReference type="ChEBI" id="CHEBI:59789"/>
    </ligand>
</feature>
<dbReference type="Gene3D" id="1.10.8.100">
    <property type="entry name" value="Ribosomal RNA adenine dimethylase-like, domain 2"/>
    <property type="match status" value="1"/>
</dbReference>
<evidence type="ECO:0000256" key="6">
    <source>
        <dbReference type="ARBA" id="ARBA00022884"/>
    </source>
</evidence>
<evidence type="ECO:0000256" key="4">
    <source>
        <dbReference type="ARBA" id="ARBA00022679"/>
    </source>
</evidence>
<keyword evidence="1 7" id="KW-0963">Cytoplasm</keyword>
<evidence type="ECO:0000256" key="2">
    <source>
        <dbReference type="ARBA" id="ARBA00022552"/>
    </source>
</evidence>
<accession>A0A011NUF0</accession>
<feature type="binding site" evidence="7 8">
    <location>
        <position position="49"/>
    </location>
    <ligand>
        <name>S-adenosyl-L-methionine</name>
        <dbReference type="ChEBI" id="CHEBI:59789"/>
    </ligand>
</feature>
<comment type="catalytic activity">
    <reaction evidence="7">
        <text>adenosine(1518)/adenosine(1519) in 16S rRNA + 4 S-adenosyl-L-methionine = N(6)-dimethyladenosine(1518)/N(6)-dimethyladenosine(1519) in 16S rRNA + 4 S-adenosyl-L-homocysteine + 4 H(+)</text>
        <dbReference type="Rhea" id="RHEA:19609"/>
        <dbReference type="Rhea" id="RHEA-COMP:10232"/>
        <dbReference type="Rhea" id="RHEA-COMP:10233"/>
        <dbReference type="ChEBI" id="CHEBI:15378"/>
        <dbReference type="ChEBI" id="CHEBI:57856"/>
        <dbReference type="ChEBI" id="CHEBI:59789"/>
        <dbReference type="ChEBI" id="CHEBI:74411"/>
        <dbReference type="ChEBI" id="CHEBI:74493"/>
        <dbReference type="EC" id="2.1.1.182"/>
    </reaction>
</comment>
<comment type="subcellular location">
    <subcellularLocation>
        <location evidence="7">Cytoplasm</location>
    </subcellularLocation>
</comment>
<dbReference type="HAMAP" id="MF_00607">
    <property type="entry name" value="16SrRNA_methyltr_A"/>
    <property type="match status" value="1"/>
</dbReference>
<dbReference type="InterPro" id="IPR029063">
    <property type="entry name" value="SAM-dependent_MTases_sf"/>
</dbReference>
<feature type="binding site" evidence="7 8">
    <location>
        <position position="116"/>
    </location>
    <ligand>
        <name>S-adenosyl-L-methionine</name>
        <dbReference type="ChEBI" id="CHEBI:59789"/>
    </ligand>
</feature>
<proteinExistence type="inferred from homology"/>
<sequence length="270" mass="29926">MSLTATADRLRPHRARKRFGQNFLVDQEVIATIVGCLRLQRGDRMVEIGPGLGALTGPLLQRLDHLHVVEIDRDIITRLQRMYPPDRLTIHAGDALDFDFGCLGAAAGARLRIVGNLPYNISTPLLFHLVHFARVIGDMHFMLQREVVERMVAVPGCSAFGRLSVMLQYRFEMEALLHVPPTAFDPAPRVESTVVRLLPRPPEELVASDETRFAALVAAAFAQRRKMLRNSLDGLVESSQLVALGLASSCRAEELSVADFVRLANSTQGR</sequence>
<dbReference type="GO" id="GO:0052908">
    <property type="term" value="F:16S rRNA (adenine(1518)-N(6)/adenine(1519)-N(6))-dimethyltransferase activity"/>
    <property type="evidence" value="ECO:0007669"/>
    <property type="project" value="UniProtKB-EC"/>
</dbReference>
<dbReference type="AlphaFoldDB" id="A0A011NUF0"/>
<dbReference type="InterPro" id="IPR023165">
    <property type="entry name" value="rRNA_Ade_diMease-like_C"/>
</dbReference>
<keyword evidence="6 7" id="KW-0694">RNA-binding</keyword>
<dbReference type="PANTHER" id="PTHR11727:SF7">
    <property type="entry name" value="DIMETHYLADENOSINE TRANSFERASE-RELATED"/>
    <property type="match status" value="1"/>
</dbReference>
<comment type="similarity">
    <text evidence="7">Belongs to the class I-like SAM-binding methyltransferase superfamily. rRNA adenine N(6)-methyltransferase family. RsmA subfamily.</text>
</comment>
<dbReference type="GO" id="GO:0005829">
    <property type="term" value="C:cytosol"/>
    <property type="evidence" value="ECO:0007669"/>
    <property type="project" value="TreeGrafter"/>
</dbReference>
<keyword evidence="2 7" id="KW-0698">rRNA processing</keyword>
<gene>
    <name evidence="7 10" type="primary">rsmA</name>
    <name evidence="7" type="synonym">ksgA</name>
    <name evidence="10" type="ORF">AW08_01428</name>
</gene>
<dbReference type="EMBL" id="JFAX01000006">
    <property type="protein sequence ID" value="EXI68210.1"/>
    <property type="molecule type" value="Genomic_DNA"/>
</dbReference>
<dbReference type="PROSITE" id="PS51689">
    <property type="entry name" value="SAM_RNA_A_N6_MT"/>
    <property type="match status" value="1"/>
</dbReference>